<dbReference type="GO" id="GO:0019646">
    <property type="term" value="P:aerobic electron transport chain"/>
    <property type="evidence" value="ECO:0007669"/>
    <property type="project" value="TreeGrafter"/>
</dbReference>
<evidence type="ECO:0000256" key="3">
    <source>
        <dbReference type="ARBA" id="ARBA00022475"/>
    </source>
</evidence>
<gene>
    <name evidence="8" type="ORF">CR159_00075</name>
</gene>
<evidence type="ECO:0000256" key="2">
    <source>
        <dbReference type="ARBA" id="ARBA00007543"/>
    </source>
</evidence>
<feature type="transmembrane region" description="Helical" evidence="7">
    <location>
        <begin position="206"/>
        <end position="229"/>
    </location>
</feature>
<feature type="transmembrane region" description="Helical" evidence="7">
    <location>
        <begin position="310"/>
        <end position="333"/>
    </location>
</feature>
<feature type="transmembrane region" description="Helical" evidence="7">
    <location>
        <begin position="97"/>
        <end position="117"/>
    </location>
</feature>
<keyword evidence="9" id="KW-1185">Reference proteome</keyword>
<feature type="transmembrane region" description="Helical" evidence="7">
    <location>
        <begin position="23"/>
        <end position="52"/>
    </location>
</feature>
<dbReference type="GO" id="GO:0009055">
    <property type="term" value="F:electron transfer activity"/>
    <property type="evidence" value="ECO:0007669"/>
    <property type="project" value="TreeGrafter"/>
</dbReference>
<evidence type="ECO:0000256" key="1">
    <source>
        <dbReference type="ARBA" id="ARBA00004651"/>
    </source>
</evidence>
<name>A0A2N4U8Z8_9BURK</name>
<evidence type="ECO:0000256" key="6">
    <source>
        <dbReference type="ARBA" id="ARBA00023136"/>
    </source>
</evidence>
<proteinExistence type="inferred from homology"/>
<dbReference type="InterPro" id="IPR003317">
    <property type="entry name" value="Cyt-d_oxidase_su2"/>
</dbReference>
<dbReference type="GO" id="GO:0016682">
    <property type="term" value="F:oxidoreductase activity, acting on diphenols and related substances as donors, oxygen as acceptor"/>
    <property type="evidence" value="ECO:0007669"/>
    <property type="project" value="TreeGrafter"/>
</dbReference>
<keyword evidence="5 7" id="KW-1133">Transmembrane helix</keyword>
<dbReference type="GO" id="GO:0005886">
    <property type="term" value="C:plasma membrane"/>
    <property type="evidence" value="ECO:0007669"/>
    <property type="project" value="UniProtKB-SubCell"/>
</dbReference>
<evidence type="ECO:0000256" key="7">
    <source>
        <dbReference type="SAM" id="Phobius"/>
    </source>
</evidence>
<protein>
    <submittedName>
        <fullName evidence="8">Cytochrome oxidase</fullName>
    </submittedName>
</protein>
<comment type="caution">
    <text evidence="8">The sequence shown here is derived from an EMBL/GenBank/DDBJ whole genome shotgun (WGS) entry which is preliminary data.</text>
</comment>
<keyword evidence="4 7" id="KW-0812">Transmembrane</keyword>
<dbReference type="Proteomes" id="UP000234190">
    <property type="component" value="Unassembled WGS sequence"/>
</dbReference>
<keyword evidence="3" id="KW-1003">Cell membrane</keyword>
<evidence type="ECO:0000313" key="8">
    <source>
        <dbReference type="EMBL" id="PLC51483.1"/>
    </source>
</evidence>
<comment type="similarity">
    <text evidence="2">Belongs to the cytochrome ubiquinol oxidase subunit 2 family.</text>
</comment>
<dbReference type="AlphaFoldDB" id="A0A2N4U8Z8"/>
<dbReference type="GO" id="GO:0070069">
    <property type="term" value="C:cytochrome complex"/>
    <property type="evidence" value="ECO:0007669"/>
    <property type="project" value="TreeGrafter"/>
</dbReference>
<dbReference type="Pfam" id="PF02322">
    <property type="entry name" value="Cyt_bd_oxida_II"/>
    <property type="match status" value="1"/>
</dbReference>
<accession>A0A2N4U8Z8</accession>
<dbReference type="PANTHER" id="PTHR43141:SF2">
    <property type="entry name" value="BLR3729 PROTEIN"/>
    <property type="match status" value="1"/>
</dbReference>
<dbReference type="EMBL" id="PDNW01000001">
    <property type="protein sequence ID" value="PLC51483.1"/>
    <property type="molecule type" value="Genomic_DNA"/>
</dbReference>
<dbReference type="RefSeq" id="WP_102071971.1">
    <property type="nucleotide sequence ID" value="NZ_PDNW01000001.1"/>
</dbReference>
<evidence type="ECO:0000256" key="4">
    <source>
        <dbReference type="ARBA" id="ARBA00022692"/>
    </source>
</evidence>
<evidence type="ECO:0000313" key="9">
    <source>
        <dbReference type="Proteomes" id="UP000234190"/>
    </source>
</evidence>
<dbReference type="PANTHER" id="PTHR43141">
    <property type="entry name" value="CYTOCHROME BD2 SUBUNIT II"/>
    <property type="match status" value="1"/>
</dbReference>
<comment type="subcellular location">
    <subcellularLocation>
        <location evidence="1">Cell membrane</location>
        <topology evidence="1">Multi-pass membrane protein</topology>
    </subcellularLocation>
</comment>
<feature type="transmembrane region" description="Helical" evidence="7">
    <location>
        <begin position="268"/>
        <end position="290"/>
    </location>
</feature>
<feature type="transmembrane region" description="Helical" evidence="7">
    <location>
        <begin position="161"/>
        <end position="185"/>
    </location>
</feature>
<evidence type="ECO:0000256" key="5">
    <source>
        <dbReference type="ARBA" id="ARBA00022989"/>
    </source>
</evidence>
<feature type="transmembrane region" description="Helical" evidence="7">
    <location>
        <begin position="129"/>
        <end position="149"/>
    </location>
</feature>
<reference evidence="8 9" key="1">
    <citation type="submission" date="2017-10" db="EMBL/GenBank/DDBJ databases">
        <title>Two draft genome sequences of Pusillimonas sp. strains isolated from a nitrate- and radionuclide-contaminated groundwater in Russia.</title>
        <authorList>
            <person name="Grouzdev D.S."/>
            <person name="Tourova T.P."/>
            <person name="Goeva M.A."/>
            <person name="Babich T.L."/>
            <person name="Sokolova D.S."/>
            <person name="Abdullin R."/>
            <person name="Poltaraus A.B."/>
            <person name="Toshchakov S.V."/>
            <person name="Nazina T.N."/>
        </authorList>
    </citation>
    <scope>NUCLEOTIDE SEQUENCE [LARGE SCALE GENOMIC DNA]</scope>
    <source>
        <strain evidence="8 9">JR1/69-3-13</strain>
    </source>
</reference>
<feature type="transmembrane region" description="Helical" evidence="7">
    <location>
        <begin position="235"/>
        <end position="256"/>
    </location>
</feature>
<dbReference type="OrthoDB" id="9776710at2"/>
<feature type="transmembrane region" description="Helical" evidence="7">
    <location>
        <begin position="73"/>
        <end position="91"/>
    </location>
</feature>
<keyword evidence="6 7" id="KW-0472">Membrane</keyword>
<organism evidence="8 9">
    <name type="scientific">Pollutimonas subterranea</name>
    <dbReference type="NCBI Taxonomy" id="2045210"/>
    <lineage>
        <taxon>Bacteria</taxon>
        <taxon>Pseudomonadati</taxon>
        <taxon>Pseudomonadota</taxon>
        <taxon>Betaproteobacteria</taxon>
        <taxon>Burkholderiales</taxon>
        <taxon>Alcaligenaceae</taxon>
        <taxon>Pollutimonas</taxon>
    </lineage>
</organism>
<sequence length="359" mass="39294">MIATLATALGVNAHDPAFWMPLVFMALLFAIIVAGTVLDGFDIGVGCLALFAPSDLRPRMLSLLSPWRDANEFWLFLGMGLFVAAFPHAWGSVMGELYLPLCILALGVLLRSVAFELRLRSPVELQSRWLFGFALGSLITALAHGFLLAQVVVTYQDDVGYLWFSLFVGLSAVAAYCLLGSAWLIMRVGGELRARAVMWGRRAVRWAAAGAVGVSVVLAFGNAGIFLKWSDGPHWSIVVAMWFSVLICFVSIEMCFQRMINSSYRTTALPFVMTLMVFLITLGGLGYSFFPYLVLDDITIWDAAASVDSLRLVLAATVVALPVALIFNLWVYWRMFGLSIAPTPPEFKDQRAGGGNIVV</sequence>